<name>A0AAV3ZI22_9GAST</name>
<proteinExistence type="predicted"/>
<accession>A0AAV3ZI22</accession>
<comment type="caution">
    <text evidence="1">The sequence shown here is derived from an EMBL/GenBank/DDBJ whole genome shotgun (WGS) entry which is preliminary data.</text>
</comment>
<dbReference type="AlphaFoldDB" id="A0AAV3ZI22"/>
<dbReference type="EMBL" id="BLXT01002485">
    <property type="protein sequence ID" value="GFN95284.1"/>
    <property type="molecule type" value="Genomic_DNA"/>
</dbReference>
<organism evidence="1 2">
    <name type="scientific">Plakobranchus ocellatus</name>
    <dbReference type="NCBI Taxonomy" id="259542"/>
    <lineage>
        <taxon>Eukaryota</taxon>
        <taxon>Metazoa</taxon>
        <taxon>Spiralia</taxon>
        <taxon>Lophotrochozoa</taxon>
        <taxon>Mollusca</taxon>
        <taxon>Gastropoda</taxon>
        <taxon>Heterobranchia</taxon>
        <taxon>Euthyneura</taxon>
        <taxon>Panpulmonata</taxon>
        <taxon>Sacoglossa</taxon>
        <taxon>Placobranchoidea</taxon>
        <taxon>Plakobranchidae</taxon>
        <taxon>Plakobranchus</taxon>
    </lineage>
</organism>
<gene>
    <name evidence="1" type="ORF">PoB_002179000</name>
</gene>
<dbReference type="Proteomes" id="UP000735302">
    <property type="component" value="Unassembled WGS sequence"/>
</dbReference>
<protein>
    <submittedName>
        <fullName evidence="1">Uncharacterized protein</fullName>
    </submittedName>
</protein>
<evidence type="ECO:0000313" key="1">
    <source>
        <dbReference type="EMBL" id="GFN95284.1"/>
    </source>
</evidence>
<evidence type="ECO:0000313" key="2">
    <source>
        <dbReference type="Proteomes" id="UP000735302"/>
    </source>
</evidence>
<reference evidence="1 2" key="1">
    <citation type="journal article" date="2021" name="Elife">
        <title>Chloroplast acquisition without the gene transfer in kleptoplastic sea slugs, Plakobranchus ocellatus.</title>
        <authorList>
            <person name="Maeda T."/>
            <person name="Takahashi S."/>
            <person name="Yoshida T."/>
            <person name="Shimamura S."/>
            <person name="Takaki Y."/>
            <person name="Nagai Y."/>
            <person name="Toyoda A."/>
            <person name="Suzuki Y."/>
            <person name="Arimoto A."/>
            <person name="Ishii H."/>
            <person name="Satoh N."/>
            <person name="Nishiyama T."/>
            <person name="Hasebe M."/>
            <person name="Maruyama T."/>
            <person name="Minagawa J."/>
            <person name="Obokata J."/>
            <person name="Shigenobu S."/>
        </authorList>
    </citation>
    <scope>NUCLEOTIDE SEQUENCE [LARGE SCALE GENOMIC DNA]</scope>
</reference>
<keyword evidence="2" id="KW-1185">Reference proteome</keyword>
<sequence length="97" mass="10551">MLAALPHKDLVPPFDINTIGHAVGWTGRPFVPYIAVASSCNTLLYRHLLRATSEKGRTCSVACLPGHSRHAGPSFTPQHTRFAFVGRSYSSDKEADS</sequence>